<dbReference type="Proteomes" id="UP000502136">
    <property type="component" value="Chromosome"/>
</dbReference>
<organism evidence="2 3">
    <name type="scientific">Paenibacillus albicereus</name>
    <dbReference type="NCBI Taxonomy" id="2726185"/>
    <lineage>
        <taxon>Bacteria</taxon>
        <taxon>Bacillati</taxon>
        <taxon>Bacillota</taxon>
        <taxon>Bacilli</taxon>
        <taxon>Bacillales</taxon>
        <taxon>Paenibacillaceae</taxon>
        <taxon>Paenibacillus</taxon>
    </lineage>
</organism>
<accession>A0A6H2GZS0</accession>
<dbReference type="KEGG" id="palr:HGI30_15555"/>
<dbReference type="RefSeq" id="WP_168908391.1">
    <property type="nucleotide sequence ID" value="NZ_CP051428.1"/>
</dbReference>
<feature type="domain" description="Copper amine oxidase-like N-terminal" evidence="1">
    <location>
        <begin position="389"/>
        <end position="499"/>
    </location>
</feature>
<gene>
    <name evidence="2" type="ORF">HGI30_15555</name>
</gene>
<dbReference type="SUPFAM" id="SSF55383">
    <property type="entry name" value="Copper amine oxidase, domain N"/>
    <property type="match status" value="1"/>
</dbReference>
<dbReference type="AlphaFoldDB" id="A0A6H2GZS0"/>
<proteinExistence type="predicted"/>
<dbReference type="Pfam" id="PF07833">
    <property type="entry name" value="Cu_amine_oxidN1"/>
    <property type="match status" value="1"/>
</dbReference>
<evidence type="ECO:0000259" key="1">
    <source>
        <dbReference type="Pfam" id="PF07833"/>
    </source>
</evidence>
<protein>
    <recommendedName>
        <fullName evidence="1">Copper amine oxidase-like N-terminal domain-containing protein</fullName>
    </recommendedName>
</protein>
<evidence type="ECO:0000313" key="2">
    <source>
        <dbReference type="EMBL" id="QJC52839.1"/>
    </source>
</evidence>
<evidence type="ECO:0000313" key="3">
    <source>
        <dbReference type="Proteomes" id="UP000502136"/>
    </source>
</evidence>
<dbReference type="InterPro" id="IPR009091">
    <property type="entry name" value="RCC1/BLIP-II"/>
</dbReference>
<name>A0A6H2GZS0_9BACL</name>
<dbReference type="InterPro" id="IPR036582">
    <property type="entry name" value="Mao_N_sf"/>
</dbReference>
<dbReference type="Gene3D" id="3.30.457.10">
    <property type="entry name" value="Copper amine oxidase-like, N-terminal domain"/>
    <property type="match status" value="1"/>
</dbReference>
<dbReference type="EMBL" id="CP051428">
    <property type="protein sequence ID" value="QJC52839.1"/>
    <property type="molecule type" value="Genomic_DNA"/>
</dbReference>
<dbReference type="SUPFAM" id="SSF50985">
    <property type="entry name" value="RCC1/BLIP-II"/>
    <property type="match status" value="1"/>
</dbReference>
<keyword evidence="3" id="KW-1185">Reference proteome</keyword>
<dbReference type="InterPro" id="IPR012854">
    <property type="entry name" value="Cu_amine_oxidase-like_N"/>
</dbReference>
<reference evidence="2 3" key="1">
    <citation type="submission" date="2020-04" db="EMBL/GenBank/DDBJ databases">
        <title>Novel Paenibacillus strain UniB2 isolated from commercial digestive syrup.</title>
        <authorList>
            <person name="Thorat V."/>
            <person name="Kirdat K."/>
            <person name="Tiwarekar B."/>
            <person name="Yadav A."/>
        </authorList>
    </citation>
    <scope>NUCLEOTIDE SEQUENCE [LARGE SCALE GENOMIC DNA]</scope>
    <source>
        <strain evidence="2 3">UniB2</strain>
    </source>
</reference>
<sequence>MNKNRLRHAAIAAGLLAAIALGTGGPRVEAAGAAIADFDASSLIRSDGSYWVWGDNRPVPTPILDLNDAKASLGAHLVQKKDGTVWRWEPTPSGFRVEALPALGPVDSVFDEGGMLIAVQEDGLVKRIPVSSEEPETSGIESIELGGARAVQADGFYDKSSYERIIVFLTSEGGLLRSVRTKEGGLTAPQAVRGMDQVADIAGSLVLKKDGTVWSLAAADNPASSPLEDSPSLAASRVQPLVAIAAIRSNGESHLAIDRQGNAWFWGQTRTGFTDGTILHEHPVPLRLQNISGVRDAAFVERSLVVLTADGSVMETSTDLEKLAADAAFRKLAVGIVRLEPDKRHLILQKADGSLWGWGINKLAQLGHGDFAFEHRTPVAVQRAISVAVNGEKVPLMNGVILRNDQAFVPVRSIFEKLGASVVWDFYLKLASIKQSSEGKSVSLAMDFKAQAWTLDGKPAPLKTEPFIENGTAYLPLRFISESLGAKVDWDQDEDRISISR</sequence>
<dbReference type="Gene3D" id="2.130.10.30">
    <property type="entry name" value="Regulator of chromosome condensation 1/beta-lactamase-inhibitor protein II"/>
    <property type="match status" value="1"/>
</dbReference>